<dbReference type="NCBIfam" id="TIGR01484">
    <property type="entry name" value="HAD-SF-IIB"/>
    <property type="match status" value="1"/>
</dbReference>
<dbReference type="InterPro" id="IPR000150">
    <property type="entry name" value="Cof"/>
</dbReference>
<keyword evidence="1" id="KW-0378">Hydrolase</keyword>
<dbReference type="InterPro" id="IPR006379">
    <property type="entry name" value="HAD-SF_hydro_IIB"/>
</dbReference>
<sequence>MIKLIATDMDGTLLDSNNKINPEFYEVFDKLKEKDVIFAAASGRQYYNLVDRFEDIKDNMMFIAENGTFVMHKGKEIILNSLDKRIAVELIKIGQTIENAYVILCGKKAAYIDKTDKRFMDQVNKYYAKVKIVDDLSKVHDDILKVTICDFGGSENNSYKYFANYNDKVQIAVAGEIWLDMMAKGVNKGLAISEIQKLLNIKQEETMVFGDYLNDLEMMQNAYHSYAMENAHSDLKKVARFIAKSNDDNGVVRAIKEKLEL</sequence>
<dbReference type="PANTHER" id="PTHR10000">
    <property type="entry name" value="PHOSPHOSERINE PHOSPHATASE"/>
    <property type="match status" value="1"/>
</dbReference>
<protein>
    <submittedName>
        <fullName evidence="1">HAD hydrolase</fullName>
        <ecNumber evidence="1">3.1.3.-</ecNumber>
    </submittedName>
</protein>
<dbReference type="PANTHER" id="PTHR10000:SF8">
    <property type="entry name" value="HAD SUPERFAMILY HYDROLASE-LIKE, TYPE 3"/>
    <property type="match status" value="1"/>
</dbReference>
<dbReference type="EC" id="3.1.3.-" evidence="1"/>
<dbReference type="NCBIfam" id="TIGR00099">
    <property type="entry name" value="Cof-subfamily"/>
    <property type="match status" value="1"/>
</dbReference>
<dbReference type="SFLD" id="SFLDS00003">
    <property type="entry name" value="Haloacid_Dehalogenase"/>
    <property type="match status" value="1"/>
</dbReference>
<dbReference type="Gene3D" id="3.30.1240.10">
    <property type="match status" value="1"/>
</dbReference>
<accession>A0A174KHR6</accession>
<dbReference type="InterPro" id="IPR023214">
    <property type="entry name" value="HAD_sf"/>
</dbReference>
<organism evidence="1 2">
    <name type="scientific">Clostridium disporicum</name>
    <dbReference type="NCBI Taxonomy" id="84024"/>
    <lineage>
        <taxon>Bacteria</taxon>
        <taxon>Bacillati</taxon>
        <taxon>Bacillota</taxon>
        <taxon>Clostridia</taxon>
        <taxon>Eubacteriales</taxon>
        <taxon>Clostridiaceae</taxon>
        <taxon>Clostridium</taxon>
    </lineage>
</organism>
<dbReference type="Proteomes" id="UP000095594">
    <property type="component" value="Unassembled WGS sequence"/>
</dbReference>
<evidence type="ECO:0000313" key="2">
    <source>
        <dbReference type="Proteomes" id="UP000095594"/>
    </source>
</evidence>
<dbReference type="EMBL" id="CYZX01000026">
    <property type="protein sequence ID" value="CUP10331.1"/>
    <property type="molecule type" value="Genomic_DNA"/>
</dbReference>
<dbReference type="GO" id="GO:0005829">
    <property type="term" value="C:cytosol"/>
    <property type="evidence" value="ECO:0007669"/>
    <property type="project" value="TreeGrafter"/>
</dbReference>
<dbReference type="GO" id="GO:0016791">
    <property type="term" value="F:phosphatase activity"/>
    <property type="evidence" value="ECO:0007669"/>
    <property type="project" value="TreeGrafter"/>
</dbReference>
<gene>
    <name evidence="1" type="primary">ybjI</name>
    <name evidence="1" type="ORF">ERS852471_02996</name>
</gene>
<dbReference type="AlphaFoldDB" id="A0A174KHR6"/>
<dbReference type="RefSeq" id="WP_055267939.1">
    <property type="nucleotide sequence ID" value="NZ_CABIXQ010000026.1"/>
</dbReference>
<name>A0A174KHR6_9CLOT</name>
<evidence type="ECO:0000313" key="1">
    <source>
        <dbReference type="EMBL" id="CUP10331.1"/>
    </source>
</evidence>
<reference evidence="1 2" key="1">
    <citation type="submission" date="2015-09" db="EMBL/GenBank/DDBJ databases">
        <authorList>
            <consortium name="Pathogen Informatics"/>
        </authorList>
    </citation>
    <scope>NUCLEOTIDE SEQUENCE [LARGE SCALE GENOMIC DNA]</scope>
    <source>
        <strain evidence="1 2">2789STDY5834856</strain>
    </source>
</reference>
<dbReference type="SFLD" id="SFLDG01140">
    <property type="entry name" value="C2.B:_Phosphomannomutase_and_P"/>
    <property type="match status" value="1"/>
</dbReference>
<dbReference type="Pfam" id="PF08282">
    <property type="entry name" value="Hydrolase_3"/>
    <property type="match status" value="1"/>
</dbReference>
<proteinExistence type="predicted"/>
<dbReference type="Gene3D" id="3.40.50.1000">
    <property type="entry name" value="HAD superfamily/HAD-like"/>
    <property type="match status" value="1"/>
</dbReference>
<dbReference type="SUPFAM" id="SSF56784">
    <property type="entry name" value="HAD-like"/>
    <property type="match status" value="1"/>
</dbReference>
<dbReference type="OrthoDB" id="9781413at2"/>
<dbReference type="GO" id="GO:0000287">
    <property type="term" value="F:magnesium ion binding"/>
    <property type="evidence" value="ECO:0007669"/>
    <property type="project" value="TreeGrafter"/>
</dbReference>
<dbReference type="CDD" id="cd07518">
    <property type="entry name" value="HAD_YbiV-Like"/>
    <property type="match status" value="1"/>
</dbReference>
<dbReference type="InterPro" id="IPR036412">
    <property type="entry name" value="HAD-like_sf"/>
</dbReference>
<dbReference type="SFLD" id="SFLDG01144">
    <property type="entry name" value="C2.B.4:_PGP_Like"/>
    <property type="match status" value="1"/>
</dbReference>